<sequence length="93" mass="10292">MENRFASRHKGSPPTQPLTKYVEAIGIAESNQLCLGFDSLKHLTLLESIYSVNIILAGFEQDTGPSLYFIDYIATLHKVDKAAFGYGSYFALS</sequence>
<dbReference type="InterPro" id="IPR029055">
    <property type="entry name" value="Ntn_hydrolases_N"/>
</dbReference>
<reference evidence="1" key="1">
    <citation type="journal article" date="2017" name="Nature">
        <title>The genome of Chenopodium quinoa.</title>
        <authorList>
            <person name="Jarvis D.E."/>
            <person name="Ho Y.S."/>
            <person name="Lightfoot D.J."/>
            <person name="Schmoeckel S.M."/>
            <person name="Li B."/>
            <person name="Borm T.J.A."/>
            <person name="Ohyanagi H."/>
            <person name="Mineta K."/>
            <person name="Michell C.T."/>
            <person name="Saber N."/>
            <person name="Kharbatia N.M."/>
            <person name="Rupper R.R."/>
            <person name="Sharp A.R."/>
            <person name="Dally N."/>
            <person name="Boughton B.A."/>
            <person name="Woo Y.H."/>
            <person name="Gao G."/>
            <person name="Schijlen E.G.W.M."/>
            <person name="Guo X."/>
            <person name="Momin A.A."/>
            <person name="Negrao S."/>
            <person name="Al-Babili S."/>
            <person name="Gehring C."/>
            <person name="Roessner U."/>
            <person name="Jung C."/>
            <person name="Murphy K."/>
            <person name="Arold S.T."/>
            <person name="Gojobori T."/>
            <person name="van der Linden C.G."/>
            <person name="van Loo E.N."/>
            <person name="Jellen E.N."/>
            <person name="Maughan P.J."/>
            <person name="Tester M."/>
        </authorList>
    </citation>
    <scope>NUCLEOTIDE SEQUENCE [LARGE SCALE GENOMIC DNA]</scope>
    <source>
        <strain evidence="1">cv. PI 614886</strain>
    </source>
</reference>
<dbReference type="Proteomes" id="UP000596660">
    <property type="component" value="Unplaced"/>
</dbReference>
<dbReference type="AlphaFoldDB" id="A0A803MT24"/>
<dbReference type="GO" id="GO:0005839">
    <property type="term" value="C:proteasome core complex"/>
    <property type="evidence" value="ECO:0007669"/>
    <property type="project" value="InterPro"/>
</dbReference>
<keyword evidence="2" id="KW-1185">Reference proteome</keyword>
<dbReference type="GO" id="GO:0051603">
    <property type="term" value="P:proteolysis involved in protein catabolic process"/>
    <property type="evidence" value="ECO:0007669"/>
    <property type="project" value="InterPro"/>
</dbReference>
<organism evidence="1 2">
    <name type="scientific">Chenopodium quinoa</name>
    <name type="common">Quinoa</name>
    <dbReference type="NCBI Taxonomy" id="63459"/>
    <lineage>
        <taxon>Eukaryota</taxon>
        <taxon>Viridiplantae</taxon>
        <taxon>Streptophyta</taxon>
        <taxon>Embryophyta</taxon>
        <taxon>Tracheophyta</taxon>
        <taxon>Spermatophyta</taxon>
        <taxon>Magnoliopsida</taxon>
        <taxon>eudicotyledons</taxon>
        <taxon>Gunneridae</taxon>
        <taxon>Pentapetalae</taxon>
        <taxon>Caryophyllales</taxon>
        <taxon>Chenopodiaceae</taxon>
        <taxon>Chenopodioideae</taxon>
        <taxon>Atripliceae</taxon>
        <taxon>Chenopodium</taxon>
    </lineage>
</organism>
<evidence type="ECO:0000313" key="2">
    <source>
        <dbReference type="Proteomes" id="UP000596660"/>
    </source>
</evidence>
<proteinExistence type="predicted"/>
<dbReference type="Gene3D" id="3.60.20.10">
    <property type="entry name" value="Glutamine Phosphoribosylpyrophosphate, subunit 1, domain 1"/>
    <property type="match status" value="1"/>
</dbReference>
<dbReference type="InterPro" id="IPR001353">
    <property type="entry name" value="Proteasome_sua/b"/>
</dbReference>
<dbReference type="Gramene" id="AUR62034725-RA">
    <property type="protein sequence ID" value="AUR62034725-RA:cds"/>
    <property type="gene ID" value="AUR62034725"/>
</dbReference>
<name>A0A803MT24_CHEQI</name>
<reference evidence="1" key="2">
    <citation type="submission" date="2021-03" db="UniProtKB">
        <authorList>
            <consortium name="EnsemblPlants"/>
        </authorList>
    </citation>
    <scope>IDENTIFICATION</scope>
</reference>
<accession>A0A803MT24</accession>
<evidence type="ECO:0000313" key="1">
    <source>
        <dbReference type="EnsemblPlants" id="AUR62034725-RA:cds"/>
    </source>
</evidence>
<dbReference type="Pfam" id="PF00227">
    <property type="entry name" value="Proteasome"/>
    <property type="match status" value="1"/>
</dbReference>
<dbReference type="EnsemblPlants" id="AUR62034725-RA">
    <property type="protein sequence ID" value="AUR62034725-RA:cds"/>
    <property type="gene ID" value="AUR62034725"/>
</dbReference>
<protein>
    <submittedName>
        <fullName evidence="1">Uncharacterized protein</fullName>
    </submittedName>
</protein>
<dbReference type="SUPFAM" id="SSF56235">
    <property type="entry name" value="N-terminal nucleophile aminohydrolases (Ntn hydrolases)"/>
    <property type="match status" value="1"/>
</dbReference>